<keyword evidence="1" id="KW-0732">Signal</keyword>
<comment type="caution">
    <text evidence="2">The sequence shown here is derived from an EMBL/GenBank/DDBJ whole genome shotgun (WGS) entry which is preliminary data.</text>
</comment>
<dbReference type="OrthoDB" id="4978553at2759"/>
<evidence type="ECO:0000313" key="3">
    <source>
        <dbReference type="Proteomes" id="UP000567885"/>
    </source>
</evidence>
<proteinExistence type="predicted"/>
<name>A0A8H5T902_FUSHE</name>
<sequence length="223" mass="25478">MKSPIVVAILGAILPVAAAPNPVTQELKETWHEAGQTRRRIHVTAEGTPPDDFCQFMGGVNKQCYIHESYGHVVDTSYELGLGGDQRFWADSEYALENWKTKTNCKPGPDECVNVQRSRSFIKRDDEDRVRPGLCLVNAEVKETWHEIRTRRRIHVTAEGADVTIFCNRMKGENKQCYDHKCYDPPYVVDISHDLGPAGDHTFWEDYKQTMDLWMKETSCKTG</sequence>
<organism evidence="2 3">
    <name type="scientific">Fusarium heterosporum</name>
    <dbReference type="NCBI Taxonomy" id="42747"/>
    <lineage>
        <taxon>Eukaryota</taxon>
        <taxon>Fungi</taxon>
        <taxon>Dikarya</taxon>
        <taxon>Ascomycota</taxon>
        <taxon>Pezizomycotina</taxon>
        <taxon>Sordariomycetes</taxon>
        <taxon>Hypocreomycetidae</taxon>
        <taxon>Hypocreales</taxon>
        <taxon>Nectriaceae</taxon>
        <taxon>Fusarium</taxon>
        <taxon>Fusarium heterosporum species complex</taxon>
    </lineage>
</organism>
<feature type="signal peptide" evidence="1">
    <location>
        <begin position="1"/>
        <end position="18"/>
    </location>
</feature>
<dbReference type="Proteomes" id="UP000567885">
    <property type="component" value="Unassembled WGS sequence"/>
</dbReference>
<protein>
    <submittedName>
        <fullName evidence="2">Uncharacterized protein</fullName>
    </submittedName>
</protein>
<gene>
    <name evidence="2" type="ORF">FHETE_7099</name>
</gene>
<accession>A0A8H5T902</accession>
<keyword evidence="3" id="KW-1185">Reference proteome</keyword>
<feature type="chain" id="PRO_5034152670" evidence="1">
    <location>
        <begin position="19"/>
        <end position="223"/>
    </location>
</feature>
<evidence type="ECO:0000313" key="2">
    <source>
        <dbReference type="EMBL" id="KAF5664342.1"/>
    </source>
</evidence>
<dbReference type="EMBL" id="JAAGWQ010000134">
    <property type="protein sequence ID" value="KAF5664342.1"/>
    <property type="molecule type" value="Genomic_DNA"/>
</dbReference>
<evidence type="ECO:0000256" key="1">
    <source>
        <dbReference type="SAM" id="SignalP"/>
    </source>
</evidence>
<dbReference type="AlphaFoldDB" id="A0A8H5T902"/>
<reference evidence="2 3" key="1">
    <citation type="submission" date="2020-05" db="EMBL/GenBank/DDBJ databases">
        <title>Identification and distribution of gene clusters putatively required for synthesis of sphingolipid metabolism inhibitors in phylogenetically diverse species of the filamentous fungus Fusarium.</title>
        <authorList>
            <person name="Kim H.-S."/>
            <person name="Busman M."/>
            <person name="Brown D.W."/>
            <person name="Divon H."/>
            <person name="Uhlig S."/>
            <person name="Proctor R.H."/>
        </authorList>
    </citation>
    <scope>NUCLEOTIDE SEQUENCE [LARGE SCALE GENOMIC DNA]</scope>
    <source>
        <strain evidence="2 3">NRRL 20693</strain>
    </source>
</reference>